<dbReference type="AlphaFoldDB" id="A0A1Z1WCN7"/>
<dbReference type="Pfam" id="PF13560">
    <property type="entry name" value="HTH_31"/>
    <property type="match status" value="1"/>
</dbReference>
<reference evidence="3 4" key="1">
    <citation type="submission" date="2017-05" db="EMBL/GenBank/DDBJ databases">
        <title>Streptomyces alboflavus Genome sequencing and assembly.</title>
        <authorList>
            <person name="Wang Y."/>
            <person name="Du B."/>
            <person name="Ding Y."/>
            <person name="Liu H."/>
            <person name="Hou Q."/>
            <person name="Liu K."/>
            <person name="Wang C."/>
            <person name="Yao L."/>
        </authorList>
    </citation>
    <scope>NUCLEOTIDE SEQUENCE [LARGE SCALE GENOMIC DNA]</scope>
    <source>
        <strain evidence="3 4">MDJK44</strain>
    </source>
</reference>
<gene>
    <name evidence="3" type="ORF">SMD44_03644</name>
</gene>
<keyword evidence="3" id="KW-0238">DNA-binding</keyword>
<proteinExistence type="predicted"/>
<dbReference type="SMART" id="SM00530">
    <property type="entry name" value="HTH_XRE"/>
    <property type="match status" value="1"/>
</dbReference>
<dbReference type="GO" id="GO:0003677">
    <property type="term" value="F:DNA binding"/>
    <property type="evidence" value="ECO:0007669"/>
    <property type="project" value="UniProtKB-KW"/>
</dbReference>
<dbReference type="SUPFAM" id="SSF47413">
    <property type="entry name" value="lambda repressor-like DNA-binding domains"/>
    <property type="match status" value="1"/>
</dbReference>
<dbReference type="CDD" id="cd00093">
    <property type="entry name" value="HTH_XRE"/>
    <property type="match status" value="1"/>
</dbReference>
<sequence>MEDEEAAAVLKAVGRQIKAWREAAGMRRSELGAAIGYGEEMVSSVERGRRIPKPEFLDNADEALGRTGRSRR</sequence>
<dbReference type="Gene3D" id="1.10.260.40">
    <property type="entry name" value="lambda repressor-like DNA-binding domains"/>
    <property type="match status" value="1"/>
</dbReference>
<protein>
    <submittedName>
        <fullName evidence="3">DNA-binding protein</fullName>
    </submittedName>
</protein>
<accession>A0A1Z1WCN7</accession>
<dbReference type="Proteomes" id="UP000195880">
    <property type="component" value="Chromosome"/>
</dbReference>
<dbReference type="KEGG" id="salf:SMD44_03644"/>
<dbReference type="InterPro" id="IPR001387">
    <property type="entry name" value="Cro/C1-type_HTH"/>
</dbReference>
<evidence type="ECO:0000313" key="4">
    <source>
        <dbReference type="Proteomes" id="UP000195880"/>
    </source>
</evidence>
<organism evidence="3 4">
    <name type="scientific">Streptomyces alboflavus</name>
    <dbReference type="NCBI Taxonomy" id="67267"/>
    <lineage>
        <taxon>Bacteria</taxon>
        <taxon>Bacillati</taxon>
        <taxon>Actinomycetota</taxon>
        <taxon>Actinomycetes</taxon>
        <taxon>Kitasatosporales</taxon>
        <taxon>Streptomycetaceae</taxon>
        <taxon>Streptomyces</taxon>
    </lineage>
</organism>
<dbReference type="eggNOG" id="COG1813">
    <property type="taxonomic scope" value="Bacteria"/>
</dbReference>
<feature type="domain" description="HTH cro/C1-type" evidence="2">
    <location>
        <begin position="17"/>
        <end position="71"/>
    </location>
</feature>
<evidence type="ECO:0000259" key="2">
    <source>
        <dbReference type="PROSITE" id="PS50943"/>
    </source>
</evidence>
<dbReference type="STRING" id="67267.GCA_000716675_04795"/>
<dbReference type="EMBL" id="CP021748">
    <property type="protein sequence ID" value="ARX84206.1"/>
    <property type="molecule type" value="Genomic_DNA"/>
</dbReference>
<feature type="region of interest" description="Disordered" evidence="1">
    <location>
        <begin position="53"/>
        <end position="72"/>
    </location>
</feature>
<dbReference type="PROSITE" id="PS50943">
    <property type="entry name" value="HTH_CROC1"/>
    <property type="match status" value="1"/>
</dbReference>
<name>A0A1Z1WCN7_9ACTN</name>
<keyword evidence="4" id="KW-1185">Reference proteome</keyword>
<evidence type="ECO:0000256" key="1">
    <source>
        <dbReference type="SAM" id="MobiDB-lite"/>
    </source>
</evidence>
<evidence type="ECO:0000313" key="3">
    <source>
        <dbReference type="EMBL" id="ARX84206.1"/>
    </source>
</evidence>
<dbReference type="InterPro" id="IPR010982">
    <property type="entry name" value="Lambda_DNA-bd_dom_sf"/>
</dbReference>